<dbReference type="Proteomes" id="UP000317893">
    <property type="component" value="Unassembled WGS sequence"/>
</dbReference>
<dbReference type="PANTHER" id="PTHR12468">
    <property type="entry name" value="GPI MANNOSYLTRANSFERASE 2"/>
    <property type="match status" value="1"/>
</dbReference>
<dbReference type="EMBL" id="VFMN01000001">
    <property type="protein sequence ID" value="TQJ07369.1"/>
    <property type="molecule type" value="Genomic_DNA"/>
</dbReference>
<evidence type="ECO:0000256" key="9">
    <source>
        <dbReference type="ARBA" id="ARBA00023136"/>
    </source>
</evidence>
<keyword evidence="7" id="KW-0256">Endoplasmic reticulum</keyword>
<proteinExistence type="predicted"/>
<protein>
    <submittedName>
        <fullName evidence="11">Dolichyl-phosphate-mannose-protein mannosyltransferase</fullName>
    </submittedName>
</protein>
<comment type="caution">
    <text evidence="11">The sequence shown here is derived from an EMBL/GenBank/DDBJ whole genome shotgun (WGS) entry which is preliminary data.</text>
</comment>
<dbReference type="RefSeq" id="WP_141846346.1">
    <property type="nucleotide sequence ID" value="NZ_BAAAPR010000006.1"/>
</dbReference>
<feature type="transmembrane region" description="Helical" evidence="10">
    <location>
        <begin position="12"/>
        <end position="36"/>
    </location>
</feature>
<feature type="transmembrane region" description="Helical" evidence="10">
    <location>
        <begin position="296"/>
        <end position="314"/>
    </location>
</feature>
<keyword evidence="4 11" id="KW-0328">Glycosyltransferase</keyword>
<comment type="pathway">
    <text evidence="2">Glycolipid biosynthesis; glycosylphosphatidylinositol-anchor biosynthesis.</text>
</comment>
<gene>
    <name evidence="11" type="ORF">FB458_0430</name>
</gene>
<evidence type="ECO:0000256" key="1">
    <source>
        <dbReference type="ARBA" id="ARBA00004477"/>
    </source>
</evidence>
<feature type="transmembrane region" description="Helical" evidence="10">
    <location>
        <begin position="345"/>
        <end position="362"/>
    </location>
</feature>
<dbReference type="GO" id="GO:0000009">
    <property type="term" value="F:alpha-1,6-mannosyltransferase activity"/>
    <property type="evidence" value="ECO:0007669"/>
    <property type="project" value="InterPro"/>
</dbReference>
<feature type="transmembrane region" description="Helical" evidence="10">
    <location>
        <begin position="186"/>
        <end position="214"/>
    </location>
</feature>
<feature type="transmembrane region" description="Helical" evidence="10">
    <location>
        <begin position="113"/>
        <end position="136"/>
    </location>
</feature>
<keyword evidence="5 11" id="KW-0808">Transferase</keyword>
<organism evidence="11 12">
    <name type="scientific">Lapillicoccus jejuensis</name>
    <dbReference type="NCBI Taxonomy" id="402171"/>
    <lineage>
        <taxon>Bacteria</taxon>
        <taxon>Bacillati</taxon>
        <taxon>Actinomycetota</taxon>
        <taxon>Actinomycetes</taxon>
        <taxon>Micrococcales</taxon>
        <taxon>Intrasporangiaceae</taxon>
        <taxon>Lapillicoccus</taxon>
    </lineage>
</organism>
<keyword evidence="8 10" id="KW-1133">Transmembrane helix</keyword>
<feature type="transmembrane region" description="Helical" evidence="10">
    <location>
        <begin position="369"/>
        <end position="387"/>
    </location>
</feature>
<dbReference type="GO" id="GO:0004376">
    <property type="term" value="F:GPI mannosyltransferase activity"/>
    <property type="evidence" value="ECO:0007669"/>
    <property type="project" value="InterPro"/>
</dbReference>
<dbReference type="AlphaFoldDB" id="A0A542DWA1"/>
<keyword evidence="9 10" id="KW-0472">Membrane</keyword>
<evidence type="ECO:0000256" key="3">
    <source>
        <dbReference type="ARBA" id="ARBA00022502"/>
    </source>
</evidence>
<dbReference type="GO" id="GO:0006506">
    <property type="term" value="P:GPI anchor biosynthetic process"/>
    <property type="evidence" value="ECO:0007669"/>
    <property type="project" value="UniProtKB-UniPathway"/>
</dbReference>
<evidence type="ECO:0000256" key="10">
    <source>
        <dbReference type="SAM" id="Phobius"/>
    </source>
</evidence>
<comment type="subcellular location">
    <subcellularLocation>
        <location evidence="1">Endoplasmic reticulum membrane</location>
        <topology evidence="1">Multi-pass membrane protein</topology>
    </subcellularLocation>
</comment>
<keyword evidence="3" id="KW-0337">GPI-anchor biosynthesis</keyword>
<keyword evidence="12" id="KW-1185">Reference proteome</keyword>
<evidence type="ECO:0000256" key="7">
    <source>
        <dbReference type="ARBA" id="ARBA00022824"/>
    </source>
</evidence>
<keyword evidence="6 10" id="KW-0812">Transmembrane</keyword>
<sequence>MSRTTTASRLGRFVPLVVLVYLACRLVTAVVLSVVAERQVPTGWNGDPVPAHVGYWSFTTQWDGQWYQQIAEQGYPRVLPTDGLGVVQQNAWAFYPLFPLLARFAMELSGASFAVAGAVVATVLGVVAAAALAVLLRERLGPLAALLTVAVWACGPATATLQVAYTESAAMALLALVLLALSRERWWWAALLAVLLGLTRPIAVPLGVVVLVALWVRWRRRDRDPVTRSEALGGLGALVACGVAGFLWPALAWWVTGRRDAYEQTMGSWRSGHEIVPLRPWLDISRYVAGETWGPVWLTVLVVLVLVMTLGPWATRLGPQLRAWSLAYPGYLFVVLDPFTSVFRYLIPLFPLCAVLLGVAGPRRHRGWTWARAVVLVVAGVVAQWYWVDVLWRFVPPTDYPP</sequence>
<dbReference type="PANTHER" id="PTHR12468:SF2">
    <property type="entry name" value="GPI MANNOSYLTRANSFERASE 2"/>
    <property type="match status" value="1"/>
</dbReference>
<dbReference type="OrthoDB" id="151635at2"/>
<dbReference type="GO" id="GO:0016020">
    <property type="term" value="C:membrane"/>
    <property type="evidence" value="ECO:0007669"/>
    <property type="project" value="GOC"/>
</dbReference>
<evidence type="ECO:0000313" key="12">
    <source>
        <dbReference type="Proteomes" id="UP000317893"/>
    </source>
</evidence>
<evidence type="ECO:0000313" key="11">
    <source>
        <dbReference type="EMBL" id="TQJ07369.1"/>
    </source>
</evidence>
<dbReference type="UniPathway" id="UPA00196"/>
<feature type="transmembrane region" description="Helical" evidence="10">
    <location>
        <begin position="321"/>
        <end position="339"/>
    </location>
</feature>
<evidence type="ECO:0000256" key="6">
    <source>
        <dbReference type="ARBA" id="ARBA00022692"/>
    </source>
</evidence>
<accession>A0A542DWA1</accession>
<name>A0A542DWA1_9MICO</name>
<evidence type="ECO:0000256" key="2">
    <source>
        <dbReference type="ARBA" id="ARBA00004687"/>
    </source>
</evidence>
<evidence type="ECO:0000256" key="8">
    <source>
        <dbReference type="ARBA" id="ARBA00022989"/>
    </source>
</evidence>
<evidence type="ECO:0000256" key="5">
    <source>
        <dbReference type="ARBA" id="ARBA00022679"/>
    </source>
</evidence>
<feature type="transmembrane region" description="Helical" evidence="10">
    <location>
        <begin position="143"/>
        <end position="166"/>
    </location>
</feature>
<dbReference type="InterPro" id="IPR007315">
    <property type="entry name" value="PIG-V/Gpi18"/>
</dbReference>
<evidence type="ECO:0000256" key="4">
    <source>
        <dbReference type="ARBA" id="ARBA00022676"/>
    </source>
</evidence>
<feature type="transmembrane region" description="Helical" evidence="10">
    <location>
        <begin position="235"/>
        <end position="256"/>
    </location>
</feature>
<reference evidence="11 12" key="1">
    <citation type="submission" date="2019-06" db="EMBL/GenBank/DDBJ databases">
        <title>Sequencing the genomes of 1000 actinobacteria strains.</title>
        <authorList>
            <person name="Klenk H.-P."/>
        </authorList>
    </citation>
    <scope>NUCLEOTIDE SEQUENCE [LARGE SCALE GENOMIC DNA]</scope>
    <source>
        <strain evidence="11 12">DSM 18607</strain>
    </source>
</reference>